<keyword evidence="3" id="KW-1185">Reference proteome</keyword>
<organism evidence="2 3">
    <name type="scientific">Pleurotus eryngii</name>
    <name type="common">Boletus of the steppes</name>
    <dbReference type="NCBI Taxonomy" id="5323"/>
    <lineage>
        <taxon>Eukaryota</taxon>
        <taxon>Fungi</taxon>
        <taxon>Dikarya</taxon>
        <taxon>Basidiomycota</taxon>
        <taxon>Agaricomycotina</taxon>
        <taxon>Agaricomycetes</taxon>
        <taxon>Agaricomycetidae</taxon>
        <taxon>Agaricales</taxon>
        <taxon>Pleurotineae</taxon>
        <taxon>Pleurotaceae</taxon>
        <taxon>Pleurotus</taxon>
    </lineage>
</organism>
<feature type="compositionally biased region" description="Acidic residues" evidence="1">
    <location>
        <begin position="209"/>
        <end position="223"/>
    </location>
</feature>
<protein>
    <submittedName>
        <fullName evidence="2">Uncharacterized protein</fullName>
    </submittedName>
</protein>
<evidence type="ECO:0000313" key="2">
    <source>
        <dbReference type="EMBL" id="KAF9498872.1"/>
    </source>
</evidence>
<dbReference type="OrthoDB" id="2565191at2759"/>
<feature type="compositionally biased region" description="Acidic residues" evidence="1">
    <location>
        <begin position="82"/>
        <end position="97"/>
    </location>
</feature>
<dbReference type="EMBL" id="MU154535">
    <property type="protein sequence ID" value="KAF9498872.1"/>
    <property type="molecule type" value="Genomic_DNA"/>
</dbReference>
<evidence type="ECO:0000313" key="3">
    <source>
        <dbReference type="Proteomes" id="UP000807025"/>
    </source>
</evidence>
<feature type="region of interest" description="Disordered" evidence="1">
    <location>
        <begin position="287"/>
        <end position="338"/>
    </location>
</feature>
<feature type="region of interest" description="Disordered" evidence="1">
    <location>
        <begin position="195"/>
        <end position="229"/>
    </location>
</feature>
<dbReference type="Proteomes" id="UP000807025">
    <property type="component" value="Unassembled WGS sequence"/>
</dbReference>
<comment type="caution">
    <text evidence="2">The sequence shown here is derived from an EMBL/GenBank/DDBJ whole genome shotgun (WGS) entry which is preliminary data.</text>
</comment>
<feature type="compositionally biased region" description="Basic residues" evidence="1">
    <location>
        <begin position="102"/>
        <end position="117"/>
    </location>
</feature>
<sequence>MAAPRLNTVYDYTSLRLQKSGGRLVRVKQSTSNLDLPTSRSTIQDSRGNWIARDAAGFQSVYKSKRTNQEDENSEEAEVIDLNLEPEAEEADEDDGTDNGQSRKRNRKARAKGGGVARKRREIVQDLDFLEVSQDTVDSPSTLPLPSSDLLKCIHHFASNYYNERGQLLNSTRDYRRNRKARQLVKLHSKTLDRTRGEVQRLEEKGDVEGVDDEDDEEEEEDPSPPRKRFRYSREKYMFRDMYKIMDGSSLMAIGMLLQEHVAQLLTPKIPEGWEEAMMLAGMELAQSDSSDLVDQNEAPPSTGASQFGAESTEDEESEPENQIDETEDEDEGMDLLN</sequence>
<proteinExistence type="predicted"/>
<feature type="compositionally biased region" description="Basic and acidic residues" evidence="1">
    <location>
        <begin position="195"/>
        <end position="208"/>
    </location>
</feature>
<reference evidence="2" key="1">
    <citation type="submission" date="2020-11" db="EMBL/GenBank/DDBJ databases">
        <authorList>
            <consortium name="DOE Joint Genome Institute"/>
            <person name="Ahrendt S."/>
            <person name="Riley R."/>
            <person name="Andreopoulos W."/>
            <person name="Labutti K."/>
            <person name="Pangilinan J."/>
            <person name="Ruiz-Duenas F.J."/>
            <person name="Barrasa J.M."/>
            <person name="Sanchez-Garcia M."/>
            <person name="Camarero S."/>
            <person name="Miyauchi S."/>
            <person name="Serrano A."/>
            <person name="Linde D."/>
            <person name="Babiker R."/>
            <person name="Drula E."/>
            <person name="Ayuso-Fernandez I."/>
            <person name="Pacheco R."/>
            <person name="Padilla G."/>
            <person name="Ferreira P."/>
            <person name="Barriuso J."/>
            <person name="Kellner H."/>
            <person name="Castanera R."/>
            <person name="Alfaro M."/>
            <person name="Ramirez L."/>
            <person name="Pisabarro A.G."/>
            <person name="Kuo A."/>
            <person name="Tritt A."/>
            <person name="Lipzen A."/>
            <person name="He G."/>
            <person name="Yan M."/>
            <person name="Ng V."/>
            <person name="Cullen D."/>
            <person name="Martin F."/>
            <person name="Rosso M.-N."/>
            <person name="Henrissat B."/>
            <person name="Hibbett D."/>
            <person name="Martinez A.T."/>
            <person name="Grigoriev I.V."/>
        </authorList>
    </citation>
    <scope>NUCLEOTIDE SEQUENCE</scope>
    <source>
        <strain evidence="2">ATCC 90797</strain>
    </source>
</reference>
<name>A0A9P6A4G6_PLEER</name>
<evidence type="ECO:0000256" key="1">
    <source>
        <dbReference type="SAM" id="MobiDB-lite"/>
    </source>
</evidence>
<feature type="compositionally biased region" description="Acidic residues" evidence="1">
    <location>
        <begin position="312"/>
        <end position="338"/>
    </location>
</feature>
<feature type="compositionally biased region" description="Polar residues" evidence="1">
    <location>
        <begin position="287"/>
        <end position="310"/>
    </location>
</feature>
<gene>
    <name evidence="2" type="ORF">BDN71DRAFT_1587218</name>
</gene>
<dbReference type="AlphaFoldDB" id="A0A9P6A4G6"/>
<feature type="region of interest" description="Disordered" evidence="1">
    <location>
        <begin position="82"/>
        <end position="117"/>
    </location>
</feature>
<accession>A0A9P6A4G6</accession>